<evidence type="ECO:0000313" key="1">
    <source>
        <dbReference type="EMBL" id="KAG6517569.1"/>
    </source>
</evidence>
<comment type="caution">
    <text evidence="1">The sequence shown here is derived from an EMBL/GenBank/DDBJ whole genome shotgun (WGS) entry which is preliminary data.</text>
</comment>
<proteinExistence type="predicted"/>
<evidence type="ECO:0000313" key="2">
    <source>
        <dbReference type="Proteomes" id="UP000734854"/>
    </source>
</evidence>
<organism evidence="1 2">
    <name type="scientific">Zingiber officinale</name>
    <name type="common">Ginger</name>
    <name type="synonym">Amomum zingiber</name>
    <dbReference type="NCBI Taxonomy" id="94328"/>
    <lineage>
        <taxon>Eukaryota</taxon>
        <taxon>Viridiplantae</taxon>
        <taxon>Streptophyta</taxon>
        <taxon>Embryophyta</taxon>
        <taxon>Tracheophyta</taxon>
        <taxon>Spermatophyta</taxon>
        <taxon>Magnoliopsida</taxon>
        <taxon>Liliopsida</taxon>
        <taxon>Zingiberales</taxon>
        <taxon>Zingiberaceae</taxon>
        <taxon>Zingiber</taxon>
    </lineage>
</organism>
<keyword evidence="2" id="KW-1185">Reference proteome</keyword>
<dbReference type="Proteomes" id="UP000734854">
    <property type="component" value="Unassembled WGS sequence"/>
</dbReference>
<protein>
    <recommendedName>
        <fullName evidence="3">Myb/SANT-like domain-containing protein</fullName>
    </recommendedName>
</protein>
<name>A0A8J5H179_ZINOF</name>
<accession>A0A8J5H179</accession>
<evidence type="ECO:0008006" key="3">
    <source>
        <dbReference type="Google" id="ProtNLM"/>
    </source>
</evidence>
<reference evidence="1 2" key="1">
    <citation type="submission" date="2020-08" db="EMBL/GenBank/DDBJ databases">
        <title>Plant Genome Project.</title>
        <authorList>
            <person name="Zhang R.-G."/>
        </authorList>
    </citation>
    <scope>NUCLEOTIDE SEQUENCE [LARGE SCALE GENOMIC DNA]</scope>
    <source>
        <tissue evidence="1">Rhizome</tissue>
    </source>
</reference>
<dbReference type="AlphaFoldDB" id="A0A8J5H179"/>
<dbReference type="EMBL" id="JACMSC010000006">
    <property type="protein sequence ID" value="KAG6517569.1"/>
    <property type="molecule type" value="Genomic_DNA"/>
</dbReference>
<sequence>MVQIHKMILGKIPSFNKAVIPYIKSKIKYLKTKYNPLFEMCMQSGCQWDGMEHKINCEKQWFDEWCLDRAMGLGAEDVVGASMDVNWQKNLNVSSSSDNEDELVLDILSQG</sequence>
<gene>
    <name evidence="1" type="ORF">ZIOFF_020965</name>
</gene>